<keyword evidence="2" id="KW-0812">Transmembrane</keyword>
<comment type="caution">
    <text evidence="3">The sequence shown here is derived from an EMBL/GenBank/DDBJ whole genome shotgun (WGS) entry which is preliminary data.</text>
</comment>
<accession>A0A498MB02</accession>
<sequence>MGAGRNNISLWEQVGTGQNLAEAGLKHESLAVLISNIYSQHTGGGRSQSPSSVNQQQNSSQTSEQNQSETGNKILLSGTAHIYDSIDATINKGGRSQSPSSVSQQQNSSQTSEQNQSETGNKILLSGTAHIFDSIDATINKDTQISTDIVSGATELTNAEIELKSTEKQKKKKENKVLISNIYSGHTEASSRRSGSDGLNPVIVGVSAGLTVTFFISVFLVLLWCYRNNKGGRSQSPSSVSQQQNSSQTSEQNQSETGNKTLMSDIVSGATELTYADIELKSTEKQKKKKENKGKTSESSDTVYSKLNLVTHQGYECSQHVNVNKVLISNINSGHTEAFDSGNFTSSKQVNQNNTS</sequence>
<evidence type="ECO:0000313" key="4">
    <source>
        <dbReference type="Proteomes" id="UP000290572"/>
    </source>
</evidence>
<feature type="transmembrane region" description="Helical" evidence="2">
    <location>
        <begin position="202"/>
        <end position="226"/>
    </location>
</feature>
<keyword evidence="3" id="KW-0675">Receptor</keyword>
<evidence type="ECO:0000256" key="1">
    <source>
        <dbReference type="SAM" id="MobiDB-lite"/>
    </source>
</evidence>
<gene>
    <name evidence="3" type="ORF">ROHU_008404</name>
</gene>
<dbReference type="EMBL" id="QBIY01012792">
    <property type="protein sequence ID" value="RXN16396.1"/>
    <property type="molecule type" value="Genomic_DNA"/>
</dbReference>
<feature type="compositionally biased region" description="Low complexity" evidence="1">
    <location>
        <begin position="234"/>
        <end position="257"/>
    </location>
</feature>
<feature type="region of interest" description="Disordered" evidence="1">
    <location>
        <begin position="90"/>
        <end position="118"/>
    </location>
</feature>
<organism evidence="3 4">
    <name type="scientific">Labeo rohita</name>
    <name type="common">Indian major carp</name>
    <name type="synonym">Cyprinus rohita</name>
    <dbReference type="NCBI Taxonomy" id="84645"/>
    <lineage>
        <taxon>Eukaryota</taxon>
        <taxon>Metazoa</taxon>
        <taxon>Chordata</taxon>
        <taxon>Craniata</taxon>
        <taxon>Vertebrata</taxon>
        <taxon>Euteleostomi</taxon>
        <taxon>Actinopterygii</taxon>
        <taxon>Neopterygii</taxon>
        <taxon>Teleostei</taxon>
        <taxon>Ostariophysi</taxon>
        <taxon>Cypriniformes</taxon>
        <taxon>Cyprinidae</taxon>
        <taxon>Labeoninae</taxon>
        <taxon>Labeonini</taxon>
        <taxon>Labeo</taxon>
    </lineage>
</organism>
<reference evidence="3 4" key="1">
    <citation type="submission" date="2018-03" db="EMBL/GenBank/DDBJ databases">
        <title>Draft genome sequence of Rohu Carp (Labeo rohita).</title>
        <authorList>
            <person name="Das P."/>
            <person name="Kushwaha B."/>
            <person name="Joshi C.G."/>
            <person name="Kumar D."/>
            <person name="Nagpure N.S."/>
            <person name="Sahoo L."/>
            <person name="Das S.P."/>
            <person name="Bit A."/>
            <person name="Patnaik S."/>
            <person name="Meher P.K."/>
            <person name="Jayasankar P."/>
            <person name="Koringa P.G."/>
            <person name="Patel N.V."/>
            <person name="Hinsu A.T."/>
            <person name="Kumar R."/>
            <person name="Pandey M."/>
            <person name="Agarwal S."/>
            <person name="Srivastava S."/>
            <person name="Singh M."/>
            <person name="Iquebal M.A."/>
            <person name="Jaiswal S."/>
            <person name="Angadi U.B."/>
            <person name="Kumar N."/>
            <person name="Raza M."/>
            <person name="Shah T.M."/>
            <person name="Rai A."/>
            <person name="Jena J.K."/>
        </authorList>
    </citation>
    <scope>NUCLEOTIDE SEQUENCE [LARGE SCALE GENOMIC DNA]</scope>
    <source>
        <strain evidence="3">DASCIFA01</strain>
        <tissue evidence="3">Testis</tissue>
    </source>
</reference>
<protein>
    <submittedName>
        <fullName evidence="3">Fc receptor 5</fullName>
    </submittedName>
</protein>
<feature type="compositionally biased region" description="Low complexity" evidence="1">
    <location>
        <begin position="96"/>
        <end position="118"/>
    </location>
</feature>
<feature type="region of interest" description="Disordered" evidence="1">
    <location>
        <begin position="233"/>
        <end position="260"/>
    </location>
</feature>
<keyword evidence="4" id="KW-1185">Reference proteome</keyword>
<dbReference type="Proteomes" id="UP000290572">
    <property type="component" value="Unassembled WGS sequence"/>
</dbReference>
<evidence type="ECO:0000256" key="2">
    <source>
        <dbReference type="SAM" id="Phobius"/>
    </source>
</evidence>
<proteinExistence type="predicted"/>
<dbReference type="AlphaFoldDB" id="A0A498MB02"/>
<evidence type="ECO:0000313" key="3">
    <source>
        <dbReference type="EMBL" id="RXN16396.1"/>
    </source>
</evidence>
<dbReference type="STRING" id="84645.A0A498MB02"/>
<keyword evidence="2" id="KW-1133">Transmembrane helix</keyword>
<keyword evidence="2" id="KW-0472">Membrane</keyword>
<feature type="compositionally biased region" description="Low complexity" evidence="1">
    <location>
        <begin position="47"/>
        <end position="68"/>
    </location>
</feature>
<name>A0A498MB02_LABRO</name>
<feature type="region of interest" description="Disordered" evidence="1">
    <location>
        <begin position="41"/>
        <end position="69"/>
    </location>
</feature>